<dbReference type="PANTHER" id="PTHR33653">
    <property type="entry name" value="RIBONUCLEASE VAPC2"/>
    <property type="match status" value="1"/>
</dbReference>
<comment type="caution">
    <text evidence="8">The sequence shown here is derived from an EMBL/GenBank/DDBJ whole genome shotgun (WGS) entry which is preliminary data.</text>
</comment>
<dbReference type="RefSeq" id="WP_222923266.1">
    <property type="nucleotide sequence ID" value="NZ_CP082286.1"/>
</dbReference>
<keyword evidence="9" id="KW-1185">Reference proteome</keyword>
<evidence type="ECO:0000256" key="4">
    <source>
        <dbReference type="ARBA" id="ARBA00022801"/>
    </source>
</evidence>
<evidence type="ECO:0000256" key="5">
    <source>
        <dbReference type="ARBA" id="ARBA00022842"/>
    </source>
</evidence>
<dbReference type="SUPFAM" id="SSF88723">
    <property type="entry name" value="PIN domain-like"/>
    <property type="match status" value="1"/>
</dbReference>
<evidence type="ECO:0000313" key="8">
    <source>
        <dbReference type="EMBL" id="MFB9824665.1"/>
    </source>
</evidence>
<proteinExistence type="inferred from homology"/>
<dbReference type="PANTHER" id="PTHR33653:SF1">
    <property type="entry name" value="RIBONUCLEASE VAPC2"/>
    <property type="match status" value="1"/>
</dbReference>
<sequence>MIQDTSFLIDVLNGDTDALDALDLLERENRPEKIASITSLELYEGIHRSDRPEDEKREVLRVLDSKHVIPADHGVMKRAGELGGTLIANGDQIDREDCIIAATAIRENEPVLTRNVSHFERIPNLDAETY</sequence>
<reference evidence="8" key="1">
    <citation type="submission" date="2024-09" db="EMBL/GenBank/DDBJ databases">
        <authorList>
            <person name="Sun Q."/>
        </authorList>
    </citation>
    <scope>NUCLEOTIDE SEQUENCE [LARGE SCALE GENOMIC DNA]</scope>
    <source>
        <strain evidence="8">JCM 31273</strain>
    </source>
</reference>
<dbReference type="AlphaFoldDB" id="A0ABD5MQ14"/>
<gene>
    <name evidence="8" type="ORF">ACFFOL_10875</name>
</gene>
<keyword evidence="3" id="KW-0479">Metal-binding</keyword>
<evidence type="ECO:0000313" key="9">
    <source>
        <dbReference type="Proteomes" id="UP001589595"/>
    </source>
</evidence>
<organism evidence="8 9">
    <name type="scientific">Halobaculum roseum</name>
    <dbReference type="NCBI Taxonomy" id="2175149"/>
    <lineage>
        <taxon>Archaea</taxon>
        <taxon>Methanobacteriati</taxon>
        <taxon>Methanobacteriota</taxon>
        <taxon>Stenosarchaea group</taxon>
        <taxon>Halobacteria</taxon>
        <taxon>Halobacteriales</taxon>
        <taxon>Haloferacaceae</taxon>
        <taxon>Halobaculum</taxon>
    </lineage>
</organism>
<dbReference type="InterPro" id="IPR029060">
    <property type="entry name" value="PIN-like_dom_sf"/>
</dbReference>
<dbReference type="Pfam" id="PF01850">
    <property type="entry name" value="PIN"/>
    <property type="match status" value="1"/>
</dbReference>
<evidence type="ECO:0000256" key="2">
    <source>
        <dbReference type="ARBA" id="ARBA00022722"/>
    </source>
</evidence>
<keyword evidence="2" id="KW-0540">Nuclease</keyword>
<feature type="domain" description="PIN" evidence="7">
    <location>
        <begin position="3"/>
        <end position="123"/>
    </location>
</feature>
<keyword evidence="5" id="KW-0460">Magnesium</keyword>
<evidence type="ECO:0000256" key="3">
    <source>
        <dbReference type="ARBA" id="ARBA00022723"/>
    </source>
</evidence>
<name>A0ABD5MQ14_9EURY</name>
<comment type="similarity">
    <text evidence="6">Belongs to the PINc/VapC protein family.</text>
</comment>
<protein>
    <submittedName>
        <fullName evidence="8">Type II toxin-antitoxin system VapC family toxin</fullName>
    </submittedName>
</protein>
<dbReference type="InterPro" id="IPR050556">
    <property type="entry name" value="Type_II_TA_system_RNase"/>
</dbReference>
<dbReference type="GO" id="GO:0004518">
    <property type="term" value="F:nuclease activity"/>
    <property type="evidence" value="ECO:0007669"/>
    <property type="project" value="UniProtKB-KW"/>
</dbReference>
<keyword evidence="4" id="KW-0378">Hydrolase</keyword>
<dbReference type="Proteomes" id="UP001589595">
    <property type="component" value="Unassembled WGS sequence"/>
</dbReference>
<dbReference type="Gene3D" id="3.40.50.1010">
    <property type="entry name" value="5'-nuclease"/>
    <property type="match status" value="1"/>
</dbReference>
<dbReference type="GeneID" id="67210698"/>
<evidence type="ECO:0000256" key="1">
    <source>
        <dbReference type="ARBA" id="ARBA00001946"/>
    </source>
</evidence>
<dbReference type="EMBL" id="JBHMAJ010000007">
    <property type="protein sequence ID" value="MFB9824665.1"/>
    <property type="molecule type" value="Genomic_DNA"/>
</dbReference>
<evidence type="ECO:0000256" key="6">
    <source>
        <dbReference type="ARBA" id="ARBA00038093"/>
    </source>
</evidence>
<accession>A0ABD5MQ14</accession>
<dbReference type="InterPro" id="IPR002716">
    <property type="entry name" value="PIN_dom"/>
</dbReference>
<comment type="cofactor">
    <cofactor evidence="1">
        <name>Mg(2+)</name>
        <dbReference type="ChEBI" id="CHEBI:18420"/>
    </cofactor>
</comment>
<evidence type="ECO:0000259" key="7">
    <source>
        <dbReference type="Pfam" id="PF01850"/>
    </source>
</evidence>
<dbReference type="CDD" id="cd18754">
    <property type="entry name" value="PIN_VapC4-5_FitB-like"/>
    <property type="match status" value="1"/>
</dbReference>
<dbReference type="GO" id="GO:0046872">
    <property type="term" value="F:metal ion binding"/>
    <property type="evidence" value="ECO:0007669"/>
    <property type="project" value="UniProtKB-KW"/>
</dbReference>
<dbReference type="GO" id="GO:0016787">
    <property type="term" value="F:hydrolase activity"/>
    <property type="evidence" value="ECO:0007669"/>
    <property type="project" value="UniProtKB-KW"/>
</dbReference>